<dbReference type="Gene3D" id="3.10.610.10">
    <property type="entry name" value="GSPII I/J protein-like"/>
    <property type="match status" value="1"/>
</dbReference>
<name>A0A239PPN4_9PROT</name>
<accession>A0A239PPN4</accession>
<protein>
    <recommendedName>
        <fullName evidence="3">Type II secretion system protein J</fullName>
    </recommendedName>
</protein>
<dbReference type="PANTHER" id="PTHR39583:SF2">
    <property type="entry name" value="TYPE II SECRETION SYSTEM PROTEIN J"/>
    <property type="match status" value="1"/>
</dbReference>
<comment type="subcellular location">
    <subcellularLocation>
        <location evidence="1">Cell inner membrane</location>
        <topology evidence="1">Single-pass membrane protein</topology>
    </subcellularLocation>
</comment>
<dbReference type="OrthoDB" id="9794345at2"/>
<keyword evidence="5" id="KW-0488">Methylation</keyword>
<dbReference type="InterPro" id="IPR012902">
    <property type="entry name" value="N_methyl_site"/>
</dbReference>
<dbReference type="Proteomes" id="UP000198346">
    <property type="component" value="Unassembled WGS sequence"/>
</dbReference>
<dbReference type="InterPro" id="IPR010055">
    <property type="entry name" value="T2SS_protein-GspJ"/>
</dbReference>
<evidence type="ECO:0000256" key="4">
    <source>
        <dbReference type="ARBA" id="ARBA00022475"/>
    </source>
</evidence>
<sequence>MRRAQGGFTLVELLVALFIFALIAGAGVVALRLGVDAREQLDAADRRLREMEIARLIVKEDLAQTVARPVRDAFGERLGPPFLGGVETRVRPPIEGERLLLAFVRGGWINPESAAPRSSLQYVEYLVKDDALIRRVRPYLDDARGQPSFERVLVSGVSNVEIAFLAGEAGGALQWAEGWPAPGGAGGLPRAMSLSFSTERFTDFRQLFWVGAVATGERS</sequence>
<dbReference type="PANTHER" id="PTHR39583">
    <property type="entry name" value="TYPE II SECRETION SYSTEM PROTEIN J-RELATED"/>
    <property type="match status" value="1"/>
</dbReference>
<evidence type="ECO:0000256" key="6">
    <source>
        <dbReference type="ARBA" id="ARBA00022519"/>
    </source>
</evidence>
<dbReference type="AlphaFoldDB" id="A0A239PPN4"/>
<evidence type="ECO:0000313" key="11">
    <source>
        <dbReference type="Proteomes" id="UP000198346"/>
    </source>
</evidence>
<evidence type="ECO:0000256" key="7">
    <source>
        <dbReference type="ARBA" id="ARBA00022692"/>
    </source>
</evidence>
<keyword evidence="6" id="KW-0997">Cell inner membrane</keyword>
<evidence type="ECO:0000256" key="5">
    <source>
        <dbReference type="ARBA" id="ARBA00022481"/>
    </source>
</evidence>
<evidence type="ECO:0000256" key="9">
    <source>
        <dbReference type="ARBA" id="ARBA00023136"/>
    </source>
</evidence>
<keyword evidence="11" id="KW-1185">Reference proteome</keyword>
<keyword evidence="4" id="KW-1003">Cell membrane</keyword>
<gene>
    <name evidence="10" type="ORF">SAMN06297382_1121</name>
</gene>
<proteinExistence type="inferred from homology"/>
<dbReference type="GO" id="GO:0015628">
    <property type="term" value="P:protein secretion by the type II secretion system"/>
    <property type="evidence" value="ECO:0007669"/>
    <property type="project" value="InterPro"/>
</dbReference>
<dbReference type="Pfam" id="PF07963">
    <property type="entry name" value="N_methyl"/>
    <property type="match status" value="1"/>
</dbReference>
<organism evidence="10 11">
    <name type="scientific">Amphiplicatus metriothermophilus</name>
    <dbReference type="NCBI Taxonomy" id="1519374"/>
    <lineage>
        <taxon>Bacteria</taxon>
        <taxon>Pseudomonadati</taxon>
        <taxon>Pseudomonadota</taxon>
        <taxon>Alphaproteobacteria</taxon>
        <taxon>Parvularculales</taxon>
        <taxon>Parvularculaceae</taxon>
        <taxon>Amphiplicatus</taxon>
    </lineage>
</organism>
<dbReference type="RefSeq" id="WP_089411619.1">
    <property type="nucleotide sequence ID" value="NZ_FZQA01000002.1"/>
</dbReference>
<evidence type="ECO:0000313" key="10">
    <source>
        <dbReference type="EMBL" id="SNT72090.1"/>
    </source>
</evidence>
<dbReference type="Pfam" id="PF11612">
    <property type="entry name" value="T2SSJ"/>
    <property type="match status" value="1"/>
</dbReference>
<keyword evidence="8" id="KW-1133">Transmembrane helix</keyword>
<dbReference type="NCBIfam" id="TIGR01711">
    <property type="entry name" value="gspJ"/>
    <property type="match status" value="1"/>
</dbReference>
<dbReference type="GO" id="GO:0015627">
    <property type="term" value="C:type II protein secretion system complex"/>
    <property type="evidence" value="ECO:0007669"/>
    <property type="project" value="InterPro"/>
</dbReference>
<evidence type="ECO:0000256" key="2">
    <source>
        <dbReference type="ARBA" id="ARBA00011084"/>
    </source>
</evidence>
<keyword evidence="7" id="KW-0812">Transmembrane</keyword>
<dbReference type="InterPro" id="IPR051621">
    <property type="entry name" value="T2SS_protein_J"/>
</dbReference>
<comment type="similarity">
    <text evidence="2">Belongs to the GSP J family.</text>
</comment>
<reference evidence="10 11" key="1">
    <citation type="submission" date="2017-07" db="EMBL/GenBank/DDBJ databases">
        <authorList>
            <person name="Sun Z.S."/>
            <person name="Albrecht U."/>
            <person name="Echele G."/>
            <person name="Lee C.C."/>
        </authorList>
    </citation>
    <scope>NUCLEOTIDE SEQUENCE [LARGE SCALE GENOMIC DNA]</scope>
    <source>
        <strain evidence="10 11">CGMCC 1.12710</strain>
    </source>
</reference>
<dbReference type="EMBL" id="FZQA01000002">
    <property type="protein sequence ID" value="SNT72090.1"/>
    <property type="molecule type" value="Genomic_DNA"/>
</dbReference>
<dbReference type="InterPro" id="IPR045584">
    <property type="entry name" value="Pilin-like"/>
</dbReference>
<dbReference type="NCBIfam" id="TIGR02532">
    <property type="entry name" value="IV_pilin_GFxxxE"/>
    <property type="match status" value="1"/>
</dbReference>
<evidence type="ECO:0000256" key="8">
    <source>
        <dbReference type="ARBA" id="ARBA00022989"/>
    </source>
</evidence>
<dbReference type="GO" id="GO:0005886">
    <property type="term" value="C:plasma membrane"/>
    <property type="evidence" value="ECO:0007669"/>
    <property type="project" value="UniProtKB-SubCell"/>
</dbReference>
<keyword evidence="9" id="KW-0472">Membrane</keyword>
<dbReference type="SUPFAM" id="SSF54523">
    <property type="entry name" value="Pili subunits"/>
    <property type="match status" value="1"/>
</dbReference>
<evidence type="ECO:0000256" key="1">
    <source>
        <dbReference type="ARBA" id="ARBA00004377"/>
    </source>
</evidence>
<evidence type="ECO:0000256" key="3">
    <source>
        <dbReference type="ARBA" id="ARBA00021539"/>
    </source>
</evidence>